<gene>
    <name evidence="2" type="ORF">C2G38_2047325</name>
</gene>
<keyword evidence="1" id="KW-1133">Transmembrane helix</keyword>
<feature type="transmembrane region" description="Helical" evidence="1">
    <location>
        <begin position="41"/>
        <end position="68"/>
    </location>
</feature>
<evidence type="ECO:0000313" key="3">
    <source>
        <dbReference type="Proteomes" id="UP000266673"/>
    </source>
</evidence>
<feature type="transmembrane region" description="Helical" evidence="1">
    <location>
        <begin position="7"/>
        <end position="29"/>
    </location>
</feature>
<reference evidence="2 3" key="1">
    <citation type="submission" date="2018-06" db="EMBL/GenBank/DDBJ databases">
        <title>Comparative genomics reveals the genomic features of Rhizophagus irregularis, R. cerebriforme, R. diaphanum and Gigaspora rosea, and their symbiotic lifestyle signature.</title>
        <authorList>
            <person name="Morin E."/>
            <person name="San Clemente H."/>
            <person name="Chen E.C.H."/>
            <person name="De La Providencia I."/>
            <person name="Hainaut M."/>
            <person name="Kuo A."/>
            <person name="Kohler A."/>
            <person name="Murat C."/>
            <person name="Tang N."/>
            <person name="Roy S."/>
            <person name="Loubradou J."/>
            <person name="Henrissat B."/>
            <person name="Grigoriev I.V."/>
            <person name="Corradi N."/>
            <person name="Roux C."/>
            <person name="Martin F.M."/>
        </authorList>
    </citation>
    <scope>NUCLEOTIDE SEQUENCE [LARGE SCALE GENOMIC DNA]</scope>
    <source>
        <strain evidence="2 3">DAOM 194757</strain>
    </source>
</reference>
<comment type="caution">
    <text evidence="2">The sequence shown here is derived from an EMBL/GenBank/DDBJ whole genome shotgun (WGS) entry which is preliminary data.</text>
</comment>
<dbReference type="EMBL" id="QKWP01001919">
    <property type="protein sequence ID" value="RIB05773.1"/>
    <property type="molecule type" value="Genomic_DNA"/>
</dbReference>
<sequence>MCSRHYSVFWCQSQCYLFGGAVTICFSLLEAPLLELLDSCMFLVIGVVALGVIRFVVVVGFIVFEYVFLRLGCRFYRYFVGAFIVACAVCLVFALFRAFG</sequence>
<dbReference type="Proteomes" id="UP000266673">
    <property type="component" value="Unassembled WGS sequence"/>
</dbReference>
<evidence type="ECO:0000313" key="2">
    <source>
        <dbReference type="EMBL" id="RIB05773.1"/>
    </source>
</evidence>
<name>A0A397UEP8_9GLOM</name>
<accession>A0A397UEP8</accession>
<protein>
    <submittedName>
        <fullName evidence="2">Uncharacterized protein</fullName>
    </submittedName>
</protein>
<keyword evidence="3" id="KW-1185">Reference proteome</keyword>
<organism evidence="2 3">
    <name type="scientific">Gigaspora rosea</name>
    <dbReference type="NCBI Taxonomy" id="44941"/>
    <lineage>
        <taxon>Eukaryota</taxon>
        <taxon>Fungi</taxon>
        <taxon>Fungi incertae sedis</taxon>
        <taxon>Mucoromycota</taxon>
        <taxon>Glomeromycotina</taxon>
        <taxon>Glomeromycetes</taxon>
        <taxon>Diversisporales</taxon>
        <taxon>Gigasporaceae</taxon>
        <taxon>Gigaspora</taxon>
    </lineage>
</organism>
<keyword evidence="1" id="KW-0812">Transmembrane</keyword>
<feature type="transmembrane region" description="Helical" evidence="1">
    <location>
        <begin position="75"/>
        <end position="96"/>
    </location>
</feature>
<proteinExistence type="predicted"/>
<keyword evidence="1" id="KW-0472">Membrane</keyword>
<evidence type="ECO:0000256" key="1">
    <source>
        <dbReference type="SAM" id="Phobius"/>
    </source>
</evidence>
<dbReference type="AlphaFoldDB" id="A0A397UEP8"/>